<dbReference type="PROSITE" id="PS00478">
    <property type="entry name" value="LIM_DOMAIN_1"/>
    <property type="match status" value="1"/>
</dbReference>
<gene>
    <name evidence="8" type="primary">FHL2_5</name>
    <name evidence="8" type="ORF">Ciccas_014456</name>
</gene>
<dbReference type="Proteomes" id="UP001626550">
    <property type="component" value="Unassembled WGS sequence"/>
</dbReference>
<evidence type="ECO:0000313" key="8">
    <source>
        <dbReference type="EMBL" id="KAL3307043.1"/>
    </source>
</evidence>
<evidence type="ECO:0000256" key="3">
    <source>
        <dbReference type="ARBA" id="ARBA00022771"/>
    </source>
</evidence>
<evidence type="ECO:0000256" key="1">
    <source>
        <dbReference type="ARBA" id="ARBA00022723"/>
    </source>
</evidence>
<keyword evidence="3" id="KW-0863">Zinc-finger</keyword>
<dbReference type="PANTHER" id="PTHR24205:SF4">
    <property type="entry name" value="PROTEIN ESPINAS"/>
    <property type="match status" value="1"/>
</dbReference>
<proteinExistence type="predicted"/>
<evidence type="ECO:0000256" key="2">
    <source>
        <dbReference type="ARBA" id="ARBA00022737"/>
    </source>
</evidence>
<dbReference type="InterPro" id="IPR001781">
    <property type="entry name" value="Znf_LIM"/>
</dbReference>
<protein>
    <submittedName>
        <fullName evidence="8">Four and a half LIM domains protein 2</fullName>
    </submittedName>
</protein>
<dbReference type="GO" id="GO:0008270">
    <property type="term" value="F:zinc ion binding"/>
    <property type="evidence" value="ECO:0007669"/>
    <property type="project" value="UniProtKB-KW"/>
</dbReference>
<dbReference type="EMBL" id="JBJKFK010008562">
    <property type="protein sequence ID" value="KAL3307043.1"/>
    <property type="molecule type" value="Genomic_DNA"/>
</dbReference>
<dbReference type="SUPFAM" id="SSF57716">
    <property type="entry name" value="Glucocorticoid receptor-like (DNA-binding domain)"/>
    <property type="match status" value="2"/>
</dbReference>
<keyword evidence="4 6" id="KW-0862">Zinc</keyword>
<sequence length="118" mass="13024">MTFVLLQSIQKGGLTYKGDPWHKECFLCVKCGAQLAGQKFTSKDEEPYCAECFANLFANKCATCQKPITGFGGCRFVTFEDKHWHSDCFNCVKCSESLVGKGFVVIDDGVTCPNCAKN</sequence>
<keyword evidence="1 6" id="KW-0479">Metal-binding</keyword>
<evidence type="ECO:0000313" key="9">
    <source>
        <dbReference type="Proteomes" id="UP001626550"/>
    </source>
</evidence>
<feature type="domain" description="LIM zinc-binding" evidence="7">
    <location>
        <begin position="59"/>
        <end position="118"/>
    </location>
</feature>
<evidence type="ECO:0000256" key="4">
    <source>
        <dbReference type="ARBA" id="ARBA00022833"/>
    </source>
</evidence>
<dbReference type="PANTHER" id="PTHR24205">
    <property type="entry name" value="FOUR AND A HALF LIM DOMAINS PROTEIN"/>
    <property type="match status" value="1"/>
</dbReference>
<dbReference type="PROSITE" id="PS50023">
    <property type="entry name" value="LIM_DOMAIN_2"/>
    <property type="match status" value="1"/>
</dbReference>
<keyword evidence="2" id="KW-0677">Repeat</keyword>
<keyword evidence="5 6" id="KW-0440">LIM domain</keyword>
<reference evidence="8 9" key="1">
    <citation type="submission" date="2024-11" db="EMBL/GenBank/DDBJ databases">
        <title>Adaptive evolution of stress response genes in parasites aligns with host niche diversity.</title>
        <authorList>
            <person name="Hahn C."/>
            <person name="Resl P."/>
        </authorList>
    </citation>
    <scope>NUCLEOTIDE SEQUENCE [LARGE SCALE GENOMIC DNA]</scope>
    <source>
        <strain evidence="8">EGGRZ-B1_66</strain>
        <tissue evidence="8">Body</tissue>
    </source>
</reference>
<evidence type="ECO:0000256" key="6">
    <source>
        <dbReference type="PROSITE-ProRule" id="PRU00125"/>
    </source>
</evidence>
<name>A0ABD2PIB3_9PLAT</name>
<evidence type="ECO:0000259" key="7">
    <source>
        <dbReference type="PROSITE" id="PS50023"/>
    </source>
</evidence>
<keyword evidence="9" id="KW-1185">Reference proteome</keyword>
<dbReference type="FunFam" id="2.10.110.10:FF:000070">
    <property type="entry name" value="Four and a half LIM domains 3"/>
    <property type="match status" value="1"/>
</dbReference>
<dbReference type="SMART" id="SM00132">
    <property type="entry name" value="LIM"/>
    <property type="match status" value="2"/>
</dbReference>
<accession>A0ABD2PIB3</accession>
<dbReference type="AlphaFoldDB" id="A0ABD2PIB3"/>
<organism evidence="8 9">
    <name type="scientific">Cichlidogyrus casuarinus</name>
    <dbReference type="NCBI Taxonomy" id="1844966"/>
    <lineage>
        <taxon>Eukaryota</taxon>
        <taxon>Metazoa</taxon>
        <taxon>Spiralia</taxon>
        <taxon>Lophotrochozoa</taxon>
        <taxon>Platyhelminthes</taxon>
        <taxon>Monogenea</taxon>
        <taxon>Monopisthocotylea</taxon>
        <taxon>Dactylogyridea</taxon>
        <taxon>Ancyrocephalidae</taxon>
        <taxon>Cichlidogyrus</taxon>
    </lineage>
</organism>
<dbReference type="Gene3D" id="2.10.110.10">
    <property type="entry name" value="Cysteine Rich Protein"/>
    <property type="match status" value="2"/>
</dbReference>
<comment type="caution">
    <text evidence="8">The sequence shown here is derived from an EMBL/GenBank/DDBJ whole genome shotgun (WGS) entry which is preliminary data.</text>
</comment>
<dbReference type="FunFam" id="2.10.110.10:FF:000013">
    <property type="entry name" value="Four and a half LIM domains 1"/>
    <property type="match status" value="1"/>
</dbReference>
<evidence type="ECO:0000256" key="5">
    <source>
        <dbReference type="ARBA" id="ARBA00023038"/>
    </source>
</evidence>
<dbReference type="Pfam" id="PF00412">
    <property type="entry name" value="LIM"/>
    <property type="match status" value="2"/>
</dbReference>